<dbReference type="AlphaFoldDB" id="A0A2K3CTC4"/>
<dbReference type="GO" id="GO:0031982">
    <property type="term" value="C:vesicle"/>
    <property type="evidence" value="ECO:0000318"/>
    <property type="project" value="GO_Central"/>
</dbReference>
<feature type="compositionally biased region" description="Low complexity" evidence="2">
    <location>
        <begin position="147"/>
        <end position="164"/>
    </location>
</feature>
<organism evidence="3 4">
    <name type="scientific">Chlamydomonas reinhardtii</name>
    <name type="common">Chlamydomonas smithii</name>
    <dbReference type="NCBI Taxonomy" id="3055"/>
    <lineage>
        <taxon>Eukaryota</taxon>
        <taxon>Viridiplantae</taxon>
        <taxon>Chlorophyta</taxon>
        <taxon>core chlorophytes</taxon>
        <taxon>Chlorophyceae</taxon>
        <taxon>CS clade</taxon>
        <taxon>Chlamydomonadales</taxon>
        <taxon>Chlamydomonadaceae</taxon>
        <taxon>Chlamydomonas</taxon>
    </lineage>
</organism>
<accession>A0A2K3CTC4</accession>
<evidence type="ECO:0008006" key="5">
    <source>
        <dbReference type="Google" id="ProtNLM"/>
    </source>
</evidence>
<dbReference type="EMBL" id="CM008977">
    <property type="protein sequence ID" value="PNW71536.1"/>
    <property type="molecule type" value="Genomic_DNA"/>
</dbReference>
<evidence type="ECO:0000256" key="2">
    <source>
        <dbReference type="SAM" id="MobiDB-lite"/>
    </source>
</evidence>
<dbReference type="GO" id="GO:0005737">
    <property type="term" value="C:cytoplasm"/>
    <property type="evidence" value="ECO:0000318"/>
    <property type="project" value="GO_Central"/>
</dbReference>
<dbReference type="Gramene" id="PNW71536">
    <property type="protein sequence ID" value="PNW71536"/>
    <property type="gene ID" value="CHLRE_16g658300v5"/>
</dbReference>
<proteinExistence type="predicted"/>
<feature type="compositionally biased region" description="Low complexity" evidence="2">
    <location>
        <begin position="182"/>
        <end position="191"/>
    </location>
</feature>
<dbReference type="ExpressionAtlas" id="A0A2K3CTC4">
    <property type="expression patterns" value="baseline and differential"/>
</dbReference>
<reference evidence="3 4" key="1">
    <citation type="journal article" date="2007" name="Science">
        <title>The Chlamydomonas genome reveals the evolution of key animal and plant functions.</title>
        <authorList>
            <person name="Merchant S.S."/>
            <person name="Prochnik S.E."/>
            <person name="Vallon O."/>
            <person name="Harris E.H."/>
            <person name="Karpowicz S.J."/>
            <person name="Witman G.B."/>
            <person name="Terry A."/>
            <person name="Salamov A."/>
            <person name="Fritz-Laylin L.K."/>
            <person name="Marechal-Drouard L."/>
            <person name="Marshall W.F."/>
            <person name="Qu L.H."/>
            <person name="Nelson D.R."/>
            <person name="Sanderfoot A.A."/>
            <person name="Spalding M.H."/>
            <person name="Kapitonov V.V."/>
            <person name="Ren Q."/>
            <person name="Ferris P."/>
            <person name="Lindquist E."/>
            <person name="Shapiro H."/>
            <person name="Lucas S.M."/>
            <person name="Grimwood J."/>
            <person name="Schmutz J."/>
            <person name="Cardol P."/>
            <person name="Cerutti H."/>
            <person name="Chanfreau G."/>
            <person name="Chen C.L."/>
            <person name="Cognat V."/>
            <person name="Croft M.T."/>
            <person name="Dent R."/>
            <person name="Dutcher S."/>
            <person name="Fernandez E."/>
            <person name="Fukuzawa H."/>
            <person name="Gonzalez-Ballester D."/>
            <person name="Gonzalez-Halphen D."/>
            <person name="Hallmann A."/>
            <person name="Hanikenne M."/>
            <person name="Hippler M."/>
            <person name="Inwood W."/>
            <person name="Jabbari K."/>
            <person name="Kalanon M."/>
            <person name="Kuras R."/>
            <person name="Lefebvre P.A."/>
            <person name="Lemaire S.D."/>
            <person name="Lobanov A.V."/>
            <person name="Lohr M."/>
            <person name="Manuell A."/>
            <person name="Meier I."/>
            <person name="Mets L."/>
            <person name="Mittag M."/>
            <person name="Mittelmeier T."/>
            <person name="Moroney J.V."/>
            <person name="Moseley J."/>
            <person name="Napoli C."/>
            <person name="Nedelcu A.M."/>
            <person name="Niyogi K."/>
            <person name="Novoselov S.V."/>
            <person name="Paulsen I.T."/>
            <person name="Pazour G."/>
            <person name="Purton S."/>
            <person name="Ral J.P."/>
            <person name="Riano-Pachon D.M."/>
            <person name="Riekhof W."/>
            <person name="Rymarquis L."/>
            <person name="Schroda M."/>
            <person name="Stern D."/>
            <person name="Umen J."/>
            <person name="Willows R."/>
            <person name="Wilson N."/>
            <person name="Zimmer S.L."/>
            <person name="Allmer J."/>
            <person name="Balk J."/>
            <person name="Bisova K."/>
            <person name="Chen C.J."/>
            <person name="Elias M."/>
            <person name="Gendler K."/>
            <person name="Hauser C."/>
            <person name="Lamb M.R."/>
            <person name="Ledford H."/>
            <person name="Long J.C."/>
            <person name="Minagawa J."/>
            <person name="Page M.D."/>
            <person name="Pan J."/>
            <person name="Pootakham W."/>
            <person name="Roje S."/>
            <person name="Rose A."/>
            <person name="Stahlberg E."/>
            <person name="Terauchi A.M."/>
            <person name="Yang P."/>
            <person name="Ball S."/>
            <person name="Bowler C."/>
            <person name="Dieckmann C.L."/>
            <person name="Gladyshev V.N."/>
            <person name="Green P."/>
            <person name="Jorgensen R."/>
            <person name="Mayfield S."/>
            <person name="Mueller-Roeber B."/>
            <person name="Rajamani S."/>
            <person name="Sayre R.T."/>
            <person name="Brokstein P."/>
            <person name="Dubchak I."/>
            <person name="Goodstein D."/>
            <person name="Hornick L."/>
            <person name="Huang Y.W."/>
            <person name="Jhaveri J."/>
            <person name="Luo Y."/>
            <person name="Martinez D."/>
            <person name="Ngau W.C."/>
            <person name="Otillar B."/>
            <person name="Poliakov A."/>
            <person name="Porter A."/>
            <person name="Szajkowski L."/>
            <person name="Werner G."/>
            <person name="Zhou K."/>
            <person name="Grigoriev I.V."/>
            <person name="Rokhsar D.S."/>
            <person name="Grossman A.R."/>
        </authorList>
    </citation>
    <scope>NUCLEOTIDE SEQUENCE [LARGE SCALE GENOMIC DNA]</scope>
    <source>
        <strain evidence="4">CC-503</strain>
    </source>
</reference>
<feature type="compositionally biased region" description="Basic and acidic residues" evidence="2">
    <location>
        <begin position="779"/>
        <end position="789"/>
    </location>
</feature>
<feature type="region of interest" description="Disordered" evidence="2">
    <location>
        <begin position="329"/>
        <end position="358"/>
    </location>
</feature>
<dbReference type="CDD" id="cd08161">
    <property type="entry name" value="SET"/>
    <property type="match status" value="1"/>
</dbReference>
<dbReference type="InParanoid" id="A0A2K3CTC4"/>
<dbReference type="GO" id="GO:0072583">
    <property type="term" value="P:clathrin-dependent endocytosis"/>
    <property type="evidence" value="ECO:0000318"/>
    <property type="project" value="GO_Central"/>
</dbReference>
<sequence length="906" mass="94387">MGATTDGQSPPARTQAQRTGRKIRQTSPPLGLNYSLSSSAGPRKGVERGKHISQRALPLRSSPERTLGPGDDGRTHDQDPKQRVSRQGGDDTELPAPPAAARDPTSPAPAAGPGTAPSARPAARTSSPPVVILDDDDYDNCGEQVGSPSSPHAPASCSSGAAASTGVKPAVEPPAQPRDQEPPLLRQRQLQAVAPEHREEQQQQQQHPGLPGLPAQRWHAARPGYAELAEAVAARRSLPPPPGTAPHSPLPSGWGVGLLGGARVVLNSRLSPALEEMHGAMQEGLLAQQRQAAAAGKQQHQHQQGSSLVELTSGLDLVVAAAADTDGGQQGCSCCQQAKRGKGRGRGGRHKKGDETPTLASKAAADLAEQLRSAVAAELGLGRPPTDLEVALNLPELLPANPKVRVMRIGDPGVPPSVWDDVPCMSGAASLVALQPVAAGEVLGLYSGELALKAEYHWLCESPLPAWDDPDPRHPCPYTCALHFAHEMGRYAVDTDLPAPLVQQLSEARGGQLAPGLARELRRGGAESVVSLTLTARRLGCGLAAINDPRRNLAATWEEDADFADGACHPNAELASAVVLGMWPVVLAVAKRDIPAGTHVSASYGCDYWSLHRAEQQALSRIEQERRLAQAAAQRAERAEAAAAEARQQAAQWQTRAAAAQQRAQEEVARAAAAEQRAAKSEGCARAAVRRLEGDMSELRAQAARELGDAQAQASGSAAALASAKQQLQRLQEERRRLLQELEGGRQQLEQVEVRCEEAEARCKEAEAEARVAVQAMAHKESKRGKEAAGSRGGAPEALGGRGSGGSGGGALAAVAQARAAAGRANCAVGGAGMYTAAAAARASGRQQWRAGEQAAGASGSCLQGPSQGQQQARVAAGQGQQQARVAVCRATRAAAPLVDLSQEED</sequence>
<feature type="compositionally biased region" description="Basic and acidic residues" evidence="2">
    <location>
        <begin position="71"/>
        <end position="82"/>
    </location>
</feature>
<keyword evidence="4" id="KW-1185">Reference proteome</keyword>
<dbReference type="Proteomes" id="UP000006906">
    <property type="component" value="Chromosome 16"/>
</dbReference>
<dbReference type="InterPro" id="IPR046341">
    <property type="entry name" value="SET_dom_sf"/>
</dbReference>
<keyword evidence="1" id="KW-0175">Coiled coil</keyword>
<dbReference type="RefSeq" id="XP_042915582.1">
    <property type="nucleotide sequence ID" value="XM_043070939.1"/>
</dbReference>
<protein>
    <recommendedName>
        <fullName evidence="5">SET domain-containing protein</fullName>
    </recommendedName>
</protein>
<dbReference type="SUPFAM" id="SSF82199">
    <property type="entry name" value="SET domain"/>
    <property type="match status" value="1"/>
</dbReference>
<name>A0A2K3CTC4_CHLRE</name>
<evidence type="ECO:0000313" key="4">
    <source>
        <dbReference type="Proteomes" id="UP000006906"/>
    </source>
</evidence>
<feature type="compositionally biased region" description="Polar residues" evidence="2">
    <location>
        <begin position="1"/>
        <end position="18"/>
    </location>
</feature>
<feature type="coiled-coil region" evidence="1">
    <location>
        <begin position="619"/>
        <end position="677"/>
    </location>
</feature>
<feature type="compositionally biased region" description="Low complexity" evidence="2">
    <location>
        <begin position="104"/>
        <end position="129"/>
    </location>
</feature>
<dbReference type="GO" id="GO:0072318">
    <property type="term" value="P:clathrin coat disassembly"/>
    <property type="evidence" value="ECO:0000318"/>
    <property type="project" value="GO_Central"/>
</dbReference>
<feature type="compositionally biased region" description="Basic residues" evidence="2">
    <location>
        <begin position="339"/>
        <end position="351"/>
    </location>
</feature>
<feature type="coiled-coil region" evidence="1">
    <location>
        <begin position="714"/>
        <end position="776"/>
    </location>
</feature>
<feature type="compositionally biased region" description="Low complexity" evidence="2">
    <location>
        <begin position="868"/>
        <end position="879"/>
    </location>
</feature>
<gene>
    <name evidence="3" type="ORF">CHLRE_16g658300v5</name>
</gene>
<evidence type="ECO:0000256" key="1">
    <source>
        <dbReference type="SAM" id="Coils"/>
    </source>
</evidence>
<feature type="region of interest" description="Disordered" evidence="2">
    <location>
        <begin position="779"/>
        <end position="810"/>
    </location>
</feature>
<dbReference type="STRING" id="3055.A0A2K3CTC4"/>
<dbReference type="PANTHER" id="PTHR14383:SF7">
    <property type="entry name" value="PH DOMAIN-CONTAINING PROTEIN"/>
    <property type="match status" value="1"/>
</dbReference>
<dbReference type="Gene3D" id="2.170.270.10">
    <property type="entry name" value="SET domain"/>
    <property type="match status" value="1"/>
</dbReference>
<dbReference type="GeneID" id="66056553"/>
<feature type="region of interest" description="Disordered" evidence="2">
    <location>
        <begin position="850"/>
        <end position="879"/>
    </location>
</feature>
<dbReference type="PANTHER" id="PTHR14383">
    <property type="entry name" value="SWAP-70 RECOMBINASE"/>
    <property type="match status" value="1"/>
</dbReference>
<evidence type="ECO:0000313" key="3">
    <source>
        <dbReference type="EMBL" id="PNW71536.1"/>
    </source>
</evidence>
<dbReference type="GO" id="GO:0030276">
    <property type="term" value="F:clathrin binding"/>
    <property type="evidence" value="ECO:0000318"/>
    <property type="project" value="GO_Central"/>
</dbReference>
<feature type="compositionally biased region" description="Gly residues" evidence="2">
    <location>
        <begin position="800"/>
        <end position="810"/>
    </location>
</feature>
<feature type="region of interest" description="Disordered" evidence="2">
    <location>
        <begin position="1"/>
        <end position="216"/>
    </location>
</feature>
<dbReference type="OrthoDB" id="550007at2759"/>